<comment type="similarity">
    <text evidence="1">Belongs to the aspartate/glutamate racemases family.</text>
</comment>
<dbReference type="PANTHER" id="PTHR21198:SF7">
    <property type="entry name" value="ASPARTATE-GLUTAMATE RACEMASE FAMILY"/>
    <property type="match status" value="1"/>
</dbReference>
<dbReference type="OrthoDB" id="9803739at2"/>
<dbReference type="InterPro" id="IPR004380">
    <property type="entry name" value="Asp_race"/>
</dbReference>
<dbReference type="InterPro" id="IPR015942">
    <property type="entry name" value="Asp/Glu/hydantoin_racemase"/>
</dbReference>
<dbReference type="Proteomes" id="UP000092695">
    <property type="component" value="Chromosome"/>
</dbReference>
<dbReference type="NCBIfam" id="TIGR00035">
    <property type="entry name" value="asp_race"/>
    <property type="match status" value="1"/>
</dbReference>
<keyword evidence="4" id="KW-1185">Reference proteome</keyword>
<name>A0A193LJ61_9GAMM</name>
<dbReference type="Gene3D" id="3.40.50.1860">
    <property type="match status" value="2"/>
</dbReference>
<accession>A0A193LJ61</accession>
<organism evidence="3 4">
    <name type="scientific">Woeseia oceani</name>
    <dbReference type="NCBI Taxonomy" id="1548547"/>
    <lineage>
        <taxon>Bacteria</taxon>
        <taxon>Pseudomonadati</taxon>
        <taxon>Pseudomonadota</taxon>
        <taxon>Gammaproteobacteria</taxon>
        <taxon>Woeseiales</taxon>
        <taxon>Woeseiaceae</taxon>
        <taxon>Woeseia</taxon>
    </lineage>
</organism>
<dbReference type="KEGG" id="woc:BA177_16495"/>
<dbReference type="InterPro" id="IPR001920">
    <property type="entry name" value="Asp/Glu_race"/>
</dbReference>
<dbReference type="EMBL" id="CP016268">
    <property type="protein sequence ID" value="ANO52570.1"/>
    <property type="molecule type" value="Genomic_DNA"/>
</dbReference>
<evidence type="ECO:0000313" key="4">
    <source>
        <dbReference type="Proteomes" id="UP000092695"/>
    </source>
</evidence>
<reference evidence="3 4" key="1">
    <citation type="submission" date="2016-06" db="EMBL/GenBank/DDBJ databases">
        <title>Complete genome sequence of a deep-branching marine Gamma Proteobacterium Woeseia oceani type strain XK5.</title>
        <authorList>
            <person name="Mu D."/>
            <person name="Du Z."/>
        </authorList>
    </citation>
    <scope>NUCLEOTIDE SEQUENCE [LARGE SCALE GENOMIC DNA]</scope>
    <source>
        <strain evidence="3 4">XK5</strain>
    </source>
</reference>
<dbReference type="SUPFAM" id="SSF53681">
    <property type="entry name" value="Aspartate/glutamate racemase"/>
    <property type="match status" value="2"/>
</dbReference>
<sequence length="247" mass="25718">MTQRADNCEPTRAARGRQAVGVIGGLGPAATLRFFDRVLQLTPVTTEAEHLRLIIDCNPGIPDINSSLLAADSRAEDALVATASALERAGAQRLVMICNAAHYYAPAIEASVNIPFDSMIEAAVERAATLMPQGGRAGVLATDGCLRSGVFQSALEAHGIDSVEPDAARAIEFMDVLARLRAGATPEDCSAPLNSIVNAMVADGAQCIIVGCTEAQQAMDQLGVAIPIIDPVQEIAAGIVAVAWCDQ</sequence>
<dbReference type="Pfam" id="PF01177">
    <property type="entry name" value="Asp_Glu_race"/>
    <property type="match status" value="1"/>
</dbReference>
<proteinExistence type="inferred from homology"/>
<gene>
    <name evidence="3" type="ORF">BA177_16495</name>
</gene>
<evidence type="ECO:0000313" key="3">
    <source>
        <dbReference type="EMBL" id="ANO52570.1"/>
    </source>
</evidence>
<evidence type="ECO:0000256" key="1">
    <source>
        <dbReference type="ARBA" id="ARBA00007847"/>
    </source>
</evidence>
<dbReference type="RefSeq" id="WP_068618024.1">
    <property type="nucleotide sequence ID" value="NZ_CP016268.1"/>
</dbReference>
<protein>
    <recommendedName>
        <fullName evidence="5">Aspartate racemase</fullName>
    </recommendedName>
</protein>
<dbReference type="AlphaFoldDB" id="A0A193LJ61"/>
<keyword evidence="2" id="KW-0413">Isomerase</keyword>
<dbReference type="STRING" id="1548547.BA177_16495"/>
<evidence type="ECO:0008006" key="5">
    <source>
        <dbReference type="Google" id="ProtNLM"/>
    </source>
</evidence>
<dbReference type="GO" id="GO:0047661">
    <property type="term" value="F:amino-acid racemase activity"/>
    <property type="evidence" value="ECO:0007669"/>
    <property type="project" value="InterPro"/>
</dbReference>
<evidence type="ECO:0000256" key="2">
    <source>
        <dbReference type="ARBA" id="ARBA00023235"/>
    </source>
</evidence>
<dbReference type="PANTHER" id="PTHR21198">
    <property type="entry name" value="GLUTAMATE RACEMASE"/>
    <property type="match status" value="1"/>
</dbReference>